<protein>
    <recommendedName>
        <fullName evidence="4">Signal peptidase I</fullName>
    </recommendedName>
</protein>
<gene>
    <name evidence="2" type="ORF">DF185_14200</name>
</gene>
<accession>A0A2V3ZVB4</accession>
<evidence type="ECO:0008006" key="4">
    <source>
        <dbReference type="Google" id="ProtNLM"/>
    </source>
</evidence>
<feature type="transmembrane region" description="Helical" evidence="1">
    <location>
        <begin position="30"/>
        <end position="46"/>
    </location>
</feature>
<evidence type="ECO:0000313" key="2">
    <source>
        <dbReference type="EMBL" id="PXX99030.1"/>
    </source>
</evidence>
<feature type="transmembrane region" description="Helical" evidence="1">
    <location>
        <begin position="52"/>
        <end position="72"/>
    </location>
</feature>
<dbReference type="Proteomes" id="UP000248079">
    <property type="component" value="Unassembled WGS sequence"/>
</dbReference>
<dbReference type="Pfam" id="PF18936">
    <property type="entry name" value="DUF5684"/>
    <property type="match status" value="1"/>
</dbReference>
<reference evidence="2 3" key="1">
    <citation type="submission" date="2018-05" db="EMBL/GenBank/DDBJ databases">
        <title>Marinifilum breve JC075T sp. nov., a marine bacterium isolated from Yongle Blue Hole in the South China Sea.</title>
        <authorList>
            <person name="Fu T."/>
        </authorList>
    </citation>
    <scope>NUCLEOTIDE SEQUENCE [LARGE SCALE GENOMIC DNA]</scope>
    <source>
        <strain evidence="2 3">JC075</strain>
    </source>
</reference>
<comment type="caution">
    <text evidence="2">The sequence shown here is derived from an EMBL/GenBank/DDBJ whole genome shotgun (WGS) entry which is preliminary data.</text>
</comment>
<sequence length="121" mass="13800">MTIGLLFYLGLIVLMIVSAWKTYEKANQPGWACIIPIYSTIVWLRIIGKPWWWLLLLFFIPIVNIIIAIRMIHLLSKSFGKGTGFTFGLIFLPFIFYPILGLGDATYQGPAGLKQEESNYL</sequence>
<dbReference type="InterPro" id="IPR043739">
    <property type="entry name" value="DUF5684"/>
</dbReference>
<evidence type="ECO:0000256" key="1">
    <source>
        <dbReference type="SAM" id="Phobius"/>
    </source>
</evidence>
<dbReference type="EMBL" id="QFLI01000006">
    <property type="protein sequence ID" value="PXX99030.1"/>
    <property type="molecule type" value="Genomic_DNA"/>
</dbReference>
<evidence type="ECO:0000313" key="3">
    <source>
        <dbReference type="Proteomes" id="UP000248079"/>
    </source>
</evidence>
<keyword evidence="1" id="KW-0812">Transmembrane</keyword>
<organism evidence="2 3">
    <name type="scientific">Marinifilum breve</name>
    <dbReference type="NCBI Taxonomy" id="2184082"/>
    <lineage>
        <taxon>Bacteria</taxon>
        <taxon>Pseudomonadati</taxon>
        <taxon>Bacteroidota</taxon>
        <taxon>Bacteroidia</taxon>
        <taxon>Marinilabiliales</taxon>
        <taxon>Marinifilaceae</taxon>
    </lineage>
</organism>
<feature type="transmembrane region" description="Helical" evidence="1">
    <location>
        <begin position="6"/>
        <end position="23"/>
    </location>
</feature>
<keyword evidence="3" id="KW-1185">Reference proteome</keyword>
<keyword evidence="1" id="KW-1133">Transmembrane helix</keyword>
<name>A0A2V3ZVB4_9BACT</name>
<proteinExistence type="predicted"/>
<dbReference type="RefSeq" id="WP_110361425.1">
    <property type="nucleotide sequence ID" value="NZ_QFLI01000006.1"/>
</dbReference>
<feature type="transmembrane region" description="Helical" evidence="1">
    <location>
        <begin position="84"/>
        <end position="103"/>
    </location>
</feature>
<dbReference type="AlphaFoldDB" id="A0A2V3ZVB4"/>
<dbReference type="OrthoDB" id="2376202at2"/>
<keyword evidence="1" id="KW-0472">Membrane</keyword>